<dbReference type="InterPro" id="IPR001931">
    <property type="entry name" value="Ribosomal_eS21"/>
</dbReference>
<dbReference type="InterPro" id="IPR038579">
    <property type="entry name" value="Ribosomal_eS21_sf"/>
</dbReference>
<dbReference type="Gene3D" id="3.30.1230.20">
    <property type="match status" value="1"/>
</dbReference>
<dbReference type="InParanoid" id="A7S8Q0"/>
<dbReference type="OMA" id="GESDACM"/>
<dbReference type="Proteomes" id="UP000001593">
    <property type="component" value="Unassembled WGS sequence"/>
</dbReference>
<proteinExistence type="inferred from homology"/>
<dbReference type="GO" id="GO:0000461">
    <property type="term" value="P:endonucleolytic cleavage to generate mature 3'-end of SSU-rRNA from (SSU-rRNA, 5.8S rRNA, LSU-rRNA)"/>
    <property type="evidence" value="ECO:0000318"/>
    <property type="project" value="GO_Central"/>
</dbReference>
<gene>
    <name evidence="7" type="ORF">NEMVEDRAFT_v1g109201</name>
</gene>
<keyword evidence="4 6" id="KW-0689">Ribosomal protein</keyword>
<evidence type="ECO:0000256" key="5">
    <source>
        <dbReference type="ARBA" id="ARBA00023274"/>
    </source>
</evidence>
<accession>A7S8Q0</accession>
<comment type="similarity">
    <text evidence="3 6">Belongs to the eukaryotic ribosomal protein eS21 family.</text>
</comment>
<sequence>MQNEAGENVDMYIPRKCSVTNSIISAKDHASVQLNVGEIDETGRFTGNSTTYALCGFLRKQGEADDSLTQIARRDGIISK</sequence>
<protein>
    <recommendedName>
        <fullName evidence="6">40S ribosomal protein S21</fullName>
    </recommendedName>
</protein>
<evidence type="ECO:0000313" key="8">
    <source>
        <dbReference type="Proteomes" id="UP000001593"/>
    </source>
</evidence>
<dbReference type="GO" id="GO:0003735">
    <property type="term" value="F:structural constituent of ribosome"/>
    <property type="evidence" value="ECO:0000318"/>
    <property type="project" value="GO_Central"/>
</dbReference>
<dbReference type="HOGENOM" id="CLU_167122_2_0_1"/>
<dbReference type="GO" id="GO:0022627">
    <property type="term" value="C:cytosolic small ribosomal subunit"/>
    <property type="evidence" value="ECO:0000318"/>
    <property type="project" value="GO_Central"/>
</dbReference>
<dbReference type="GO" id="GO:0005791">
    <property type="term" value="C:rough endoplasmic reticulum"/>
    <property type="evidence" value="ECO:0007669"/>
    <property type="project" value="UniProtKB-SubCell"/>
</dbReference>
<dbReference type="AlphaFoldDB" id="A7S8Q0"/>
<evidence type="ECO:0000256" key="2">
    <source>
        <dbReference type="ARBA" id="ARBA00004514"/>
    </source>
</evidence>
<name>A7S8Q0_NEMVE</name>
<evidence type="ECO:0000256" key="6">
    <source>
        <dbReference type="PIRNR" id="PIRNR002148"/>
    </source>
</evidence>
<dbReference type="PANTHER" id="PTHR10442">
    <property type="entry name" value="40S RIBOSOMAL PROTEIN S21"/>
    <property type="match status" value="1"/>
</dbReference>
<keyword evidence="8" id="KW-1185">Reference proteome</keyword>
<evidence type="ECO:0000256" key="1">
    <source>
        <dbReference type="ARBA" id="ARBA00004427"/>
    </source>
</evidence>
<dbReference type="FunFam" id="3.30.1230.20:FF:000001">
    <property type="entry name" value="40S ribosomal protein S21"/>
    <property type="match status" value="1"/>
</dbReference>
<organism evidence="7 8">
    <name type="scientific">Nematostella vectensis</name>
    <name type="common">Starlet sea anemone</name>
    <dbReference type="NCBI Taxonomy" id="45351"/>
    <lineage>
        <taxon>Eukaryota</taxon>
        <taxon>Metazoa</taxon>
        <taxon>Cnidaria</taxon>
        <taxon>Anthozoa</taxon>
        <taxon>Hexacorallia</taxon>
        <taxon>Actiniaria</taxon>
        <taxon>Edwardsiidae</taxon>
        <taxon>Nematostella</taxon>
    </lineage>
</organism>
<dbReference type="GO" id="GO:0006412">
    <property type="term" value="P:translation"/>
    <property type="evidence" value="ECO:0007669"/>
    <property type="project" value="InterPro"/>
</dbReference>
<evidence type="ECO:0000256" key="3">
    <source>
        <dbReference type="ARBA" id="ARBA00010228"/>
    </source>
</evidence>
<comment type="subcellular location">
    <subcellularLocation>
        <location evidence="2">Cytoplasm</location>
        <location evidence="2">Cytosol</location>
    </subcellularLocation>
    <subcellularLocation>
        <location evidence="1">Rough endoplasmic reticulum</location>
    </subcellularLocation>
</comment>
<dbReference type="STRING" id="45351.A7S8Q0"/>
<dbReference type="Pfam" id="PF01249">
    <property type="entry name" value="Ribosomal_S21e"/>
    <property type="match status" value="1"/>
</dbReference>
<dbReference type="PhylomeDB" id="A7S8Q0"/>
<dbReference type="EMBL" id="DS469599">
    <property type="protein sequence ID" value="EDO39912.1"/>
    <property type="molecule type" value="Genomic_DNA"/>
</dbReference>
<evidence type="ECO:0000256" key="4">
    <source>
        <dbReference type="ARBA" id="ARBA00022980"/>
    </source>
</evidence>
<dbReference type="KEGG" id="nve:5511582"/>
<dbReference type="eggNOG" id="KOG3486">
    <property type="taxonomic scope" value="Eukaryota"/>
</dbReference>
<dbReference type="GO" id="GO:0000447">
    <property type="term" value="P:endonucleolytic cleavage in ITS1 to separate SSU-rRNA from 5.8S rRNA and LSU-rRNA from tricistronic rRNA transcript (SSU-rRNA, 5.8S rRNA, LSU-rRNA)"/>
    <property type="evidence" value="ECO:0000318"/>
    <property type="project" value="GO_Central"/>
</dbReference>
<keyword evidence="5 6" id="KW-0687">Ribonucleoprotein</keyword>
<dbReference type="PIRSF" id="PIRSF002148">
    <property type="entry name" value="Ribosomal_S21e"/>
    <property type="match status" value="1"/>
</dbReference>
<evidence type="ECO:0000313" key="7">
    <source>
        <dbReference type="EMBL" id="EDO39912.1"/>
    </source>
</evidence>
<reference evidence="7 8" key="1">
    <citation type="journal article" date="2007" name="Science">
        <title>Sea anemone genome reveals ancestral eumetazoan gene repertoire and genomic organization.</title>
        <authorList>
            <person name="Putnam N.H."/>
            <person name="Srivastava M."/>
            <person name="Hellsten U."/>
            <person name="Dirks B."/>
            <person name="Chapman J."/>
            <person name="Salamov A."/>
            <person name="Terry A."/>
            <person name="Shapiro H."/>
            <person name="Lindquist E."/>
            <person name="Kapitonov V.V."/>
            <person name="Jurka J."/>
            <person name="Genikhovich G."/>
            <person name="Grigoriev I.V."/>
            <person name="Lucas S.M."/>
            <person name="Steele R.E."/>
            <person name="Finnerty J.R."/>
            <person name="Technau U."/>
            <person name="Martindale M.Q."/>
            <person name="Rokhsar D.S."/>
        </authorList>
    </citation>
    <scope>NUCLEOTIDE SEQUENCE [LARGE SCALE GENOMIC DNA]</scope>
    <source>
        <strain evidence="8">CH2 X CH6</strain>
    </source>
</reference>